<organism evidence="3 4">
    <name type="scientific">Panicum virgatum</name>
    <name type="common">Blackwell switchgrass</name>
    <dbReference type="NCBI Taxonomy" id="38727"/>
    <lineage>
        <taxon>Eukaryota</taxon>
        <taxon>Viridiplantae</taxon>
        <taxon>Streptophyta</taxon>
        <taxon>Embryophyta</taxon>
        <taxon>Tracheophyta</taxon>
        <taxon>Spermatophyta</taxon>
        <taxon>Magnoliopsida</taxon>
        <taxon>Liliopsida</taxon>
        <taxon>Poales</taxon>
        <taxon>Poaceae</taxon>
        <taxon>PACMAD clade</taxon>
        <taxon>Panicoideae</taxon>
        <taxon>Panicodae</taxon>
        <taxon>Paniceae</taxon>
        <taxon>Panicinae</taxon>
        <taxon>Panicum</taxon>
        <taxon>Panicum sect. Hiantes</taxon>
    </lineage>
</organism>
<dbReference type="AlphaFoldDB" id="A0A8T0P327"/>
<comment type="caution">
    <text evidence="3">The sequence shown here is derived from an EMBL/GenBank/DDBJ whole genome shotgun (WGS) entry which is preliminary data.</text>
</comment>
<gene>
    <name evidence="3" type="ORF">PVAP13_9KG548746</name>
</gene>
<sequence length="326" mass="35154">MSPFLFRRSYLALSLLPRHRLIARPPTAISAGRTRHCPLARAPGRACLPWPAHPAITAGAYPISISLFIFFFFPILLFFPPFPFPFFFFLSPFFSLFSFSSLLPLSLPARCRAAAHRARSHALPSEPRVPPRHAPPGPCARTCLASLAAHTPSAPGRPPPSPLALGSSLAPRATPRPRSAAISTRPRAHALQLALRRSLLPSARMRARALGAPPAATPPSTPLREHCPALAPRSVCTACAPARPAHAHVHASVHTRRATPRHQHAARLAVPRARVLHTAKPPARVDGRTAPPAACRRLPDTSRPASPRAPSPWACTTPATLAQHHR</sequence>
<accession>A0A8T0P327</accession>
<keyword evidence="2" id="KW-0472">Membrane</keyword>
<reference evidence="3" key="1">
    <citation type="submission" date="2020-05" db="EMBL/GenBank/DDBJ databases">
        <title>WGS assembly of Panicum virgatum.</title>
        <authorList>
            <person name="Lovell J.T."/>
            <person name="Jenkins J."/>
            <person name="Shu S."/>
            <person name="Juenger T.E."/>
            <person name="Schmutz J."/>
        </authorList>
    </citation>
    <scope>NUCLEOTIDE SEQUENCE</scope>
    <source>
        <strain evidence="3">AP13</strain>
    </source>
</reference>
<dbReference type="EMBL" id="CM029053">
    <property type="protein sequence ID" value="KAG2555115.1"/>
    <property type="molecule type" value="Genomic_DNA"/>
</dbReference>
<dbReference type="Proteomes" id="UP000823388">
    <property type="component" value="Chromosome 9K"/>
</dbReference>
<name>A0A8T0P327_PANVG</name>
<keyword evidence="4" id="KW-1185">Reference proteome</keyword>
<feature type="region of interest" description="Disordered" evidence="1">
    <location>
        <begin position="282"/>
        <end position="326"/>
    </location>
</feature>
<keyword evidence="2" id="KW-1133">Transmembrane helix</keyword>
<feature type="compositionally biased region" description="Low complexity" evidence="1">
    <location>
        <begin position="163"/>
        <end position="181"/>
    </location>
</feature>
<protein>
    <submittedName>
        <fullName evidence="3">Uncharacterized protein</fullName>
    </submittedName>
</protein>
<evidence type="ECO:0000313" key="3">
    <source>
        <dbReference type="EMBL" id="KAG2555115.1"/>
    </source>
</evidence>
<evidence type="ECO:0000256" key="2">
    <source>
        <dbReference type="SAM" id="Phobius"/>
    </source>
</evidence>
<feature type="compositionally biased region" description="Low complexity" evidence="1">
    <location>
        <begin position="302"/>
        <end position="312"/>
    </location>
</feature>
<feature type="transmembrane region" description="Helical" evidence="2">
    <location>
        <begin position="60"/>
        <end position="80"/>
    </location>
</feature>
<keyword evidence="2" id="KW-0812">Transmembrane</keyword>
<evidence type="ECO:0000313" key="4">
    <source>
        <dbReference type="Proteomes" id="UP000823388"/>
    </source>
</evidence>
<proteinExistence type="predicted"/>
<feature type="region of interest" description="Disordered" evidence="1">
    <location>
        <begin position="150"/>
        <end position="187"/>
    </location>
</feature>
<evidence type="ECO:0000256" key="1">
    <source>
        <dbReference type="SAM" id="MobiDB-lite"/>
    </source>
</evidence>
<feature type="transmembrane region" description="Helical" evidence="2">
    <location>
        <begin position="86"/>
        <end position="107"/>
    </location>
</feature>